<feature type="compositionally biased region" description="Polar residues" evidence="1">
    <location>
        <begin position="185"/>
        <end position="195"/>
    </location>
</feature>
<gene>
    <name evidence="2" type="ORF">AKAME5_001291600</name>
</gene>
<feature type="region of interest" description="Disordered" evidence="1">
    <location>
        <begin position="160"/>
        <end position="195"/>
    </location>
</feature>
<dbReference type="AlphaFoldDB" id="A0AAD3R9W9"/>
<name>A0AAD3R9W9_LATJO</name>
<evidence type="ECO:0000256" key="1">
    <source>
        <dbReference type="SAM" id="MobiDB-lite"/>
    </source>
</evidence>
<feature type="region of interest" description="Disordered" evidence="1">
    <location>
        <begin position="42"/>
        <end position="61"/>
    </location>
</feature>
<proteinExistence type="predicted"/>
<keyword evidence="3" id="KW-1185">Reference proteome</keyword>
<comment type="caution">
    <text evidence="2">The sequence shown here is derived from an EMBL/GenBank/DDBJ whole genome shotgun (WGS) entry which is preliminary data.</text>
</comment>
<feature type="compositionally biased region" description="Polar residues" evidence="1">
    <location>
        <begin position="42"/>
        <end position="56"/>
    </location>
</feature>
<reference evidence="2" key="1">
    <citation type="submission" date="2022-08" db="EMBL/GenBank/DDBJ databases">
        <title>Genome sequencing of akame (Lates japonicus).</title>
        <authorList>
            <person name="Hashiguchi Y."/>
            <person name="Takahashi H."/>
        </authorList>
    </citation>
    <scope>NUCLEOTIDE SEQUENCE</scope>
    <source>
        <strain evidence="2">Kochi</strain>
    </source>
</reference>
<dbReference type="Proteomes" id="UP001279410">
    <property type="component" value="Unassembled WGS sequence"/>
</dbReference>
<accession>A0AAD3R9W9</accession>
<protein>
    <submittedName>
        <fullName evidence="2">Uncharacterized protein</fullName>
    </submittedName>
</protein>
<organism evidence="2 3">
    <name type="scientific">Lates japonicus</name>
    <name type="common">Japanese lates</name>
    <dbReference type="NCBI Taxonomy" id="270547"/>
    <lineage>
        <taxon>Eukaryota</taxon>
        <taxon>Metazoa</taxon>
        <taxon>Chordata</taxon>
        <taxon>Craniata</taxon>
        <taxon>Vertebrata</taxon>
        <taxon>Euteleostomi</taxon>
        <taxon>Actinopterygii</taxon>
        <taxon>Neopterygii</taxon>
        <taxon>Teleostei</taxon>
        <taxon>Neoteleostei</taxon>
        <taxon>Acanthomorphata</taxon>
        <taxon>Carangaria</taxon>
        <taxon>Carangaria incertae sedis</taxon>
        <taxon>Centropomidae</taxon>
        <taxon>Lates</taxon>
    </lineage>
</organism>
<evidence type="ECO:0000313" key="2">
    <source>
        <dbReference type="EMBL" id="GLD61067.1"/>
    </source>
</evidence>
<evidence type="ECO:0000313" key="3">
    <source>
        <dbReference type="Proteomes" id="UP001279410"/>
    </source>
</evidence>
<sequence length="195" mass="22024">MENCDVPIHLRDHNYFKTRRTSARHRPSRNCPCCRDIEVQNSTQQPQRSATTSRPPQKSPIPLDLLLRPQGSWIPSRGLCLPFHLPSCHQSPLCYPALSLPLLIPSPPPLLYTLAVLHNHSVEDYQKIYEEVVDDMLRMLSAELRHDFVDVAISIASTPPPTSARKLQLPPPADSGRQLRPDPPLTTSVRNLQPQ</sequence>
<dbReference type="EMBL" id="BRZM01000043">
    <property type="protein sequence ID" value="GLD61067.1"/>
    <property type="molecule type" value="Genomic_DNA"/>
</dbReference>